<accession>A0AAV9MST5</accession>
<dbReference type="GeneID" id="89979403"/>
<evidence type="ECO:0000313" key="2">
    <source>
        <dbReference type="Proteomes" id="UP001358417"/>
    </source>
</evidence>
<comment type="caution">
    <text evidence="1">The sequence shown here is derived from an EMBL/GenBank/DDBJ whole genome shotgun (WGS) entry which is preliminary data.</text>
</comment>
<dbReference type="EMBL" id="JAVRRD010000050">
    <property type="protein sequence ID" value="KAK5044435.1"/>
    <property type="molecule type" value="Genomic_DNA"/>
</dbReference>
<name>A0AAV9MST5_9EURO</name>
<evidence type="ECO:0008006" key="3">
    <source>
        <dbReference type="Google" id="ProtNLM"/>
    </source>
</evidence>
<proteinExistence type="predicted"/>
<keyword evidence="2" id="KW-1185">Reference proteome</keyword>
<organism evidence="1 2">
    <name type="scientific">Exophiala bonariae</name>
    <dbReference type="NCBI Taxonomy" id="1690606"/>
    <lineage>
        <taxon>Eukaryota</taxon>
        <taxon>Fungi</taxon>
        <taxon>Dikarya</taxon>
        <taxon>Ascomycota</taxon>
        <taxon>Pezizomycotina</taxon>
        <taxon>Eurotiomycetes</taxon>
        <taxon>Chaetothyriomycetidae</taxon>
        <taxon>Chaetothyriales</taxon>
        <taxon>Herpotrichiellaceae</taxon>
        <taxon>Exophiala</taxon>
    </lineage>
</organism>
<dbReference type="AlphaFoldDB" id="A0AAV9MST5"/>
<protein>
    <recommendedName>
        <fullName evidence="3">F-box domain-containing protein</fullName>
    </recommendedName>
</protein>
<sequence length="378" mass="43167">MPHPPGVEPTLQGLPAELRHKILTKCVDYNTNRVERRFWRELEAAEFSSMVRSITPIDDSVSANHEHSQKGYMLNAQCQLDYSVVLSDKANYQESCEIVRKIKFVQVDGFTDREFEALFQHGTIPIWSYQLVLYKQNPVTQSLPPCKITPVLNLTIFRMTGNTIFVNIKDLPLVCKSIYESSSRGAIALDIPVSILKFTVPQEGITPTFWDLKTGVEVKEFLYCGIIRYIGGWITNLLWEEDLTRIWGATTSSVPLPRPMNELEAWIVENIQPYQHSTGANRFNYLLDLAESKFLDAEGIVVSPGRFLDAVELYVEAKDLFHQLLKDEVDMHAVLGDQEIQDLFTSYSICCLRLSTMTTHMEDMIDNNRFATEKAVTQ</sequence>
<dbReference type="RefSeq" id="XP_064700098.1">
    <property type="nucleotide sequence ID" value="XM_064854782.1"/>
</dbReference>
<evidence type="ECO:0000313" key="1">
    <source>
        <dbReference type="EMBL" id="KAK5044435.1"/>
    </source>
</evidence>
<gene>
    <name evidence="1" type="ORF">LTR84_011249</name>
</gene>
<dbReference type="Proteomes" id="UP001358417">
    <property type="component" value="Unassembled WGS sequence"/>
</dbReference>
<reference evidence="1 2" key="1">
    <citation type="submission" date="2023-08" db="EMBL/GenBank/DDBJ databases">
        <title>Black Yeasts Isolated from many extreme environments.</title>
        <authorList>
            <person name="Coleine C."/>
            <person name="Stajich J.E."/>
            <person name="Selbmann L."/>
        </authorList>
    </citation>
    <scope>NUCLEOTIDE SEQUENCE [LARGE SCALE GENOMIC DNA]</scope>
    <source>
        <strain evidence="1 2">CCFEE 5792</strain>
    </source>
</reference>